<evidence type="ECO:0000313" key="4">
    <source>
        <dbReference type="EMBL" id="RUO31908.1"/>
    </source>
</evidence>
<dbReference type="EMBL" id="PIPN01000001">
    <property type="protein sequence ID" value="RUO31908.1"/>
    <property type="molecule type" value="Genomic_DNA"/>
</dbReference>
<keyword evidence="2 3" id="KW-0378">Hydrolase</keyword>
<dbReference type="PANTHER" id="PTHR35147">
    <property type="entry name" value="CHEMORECEPTOR GLUTAMINE DEAMIDASE CHED-RELATED"/>
    <property type="match status" value="1"/>
</dbReference>
<protein>
    <recommendedName>
        <fullName evidence="3">Probable chemoreceptor glutamine deamidase CheD</fullName>
        <ecNumber evidence="3">3.5.1.44</ecNumber>
    </recommendedName>
</protein>
<dbReference type="CDD" id="cd16352">
    <property type="entry name" value="CheD"/>
    <property type="match status" value="1"/>
</dbReference>
<dbReference type="Proteomes" id="UP000287410">
    <property type="component" value="Unassembled WGS sequence"/>
</dbReference>
<organism evidence="4 5">
    <name type="scientific">Aliidiomarina sedimenti</name>
    <dbReference type="NCBI Taxonomy" id="1933879"/>
    <lineage>
        <taxon>Bacteria</taxon>
        <taxon>Pseudomonadati</taxon>
        <taxon>Pseudomonadota</taxon>
        <taxon>Gammaproteobacteria</taxon>
        <taxon>Alteromonadales</taxon>
        <taxon>Idiomarinaceae</taxon>
        <taxon>Aliidiomarina</taxon>
    </lineage>
</organism>
<comment type="catalytic activity">
    <reaction evidence="3">
        <text>L-glutaminyl-[protein] + H2O = L-glutamyl-[protein] + NH4(+)</text>
        <dbReference type="Rhea" id="RHEA:16441"/>
        <dbReference type="Rhea" id="RHEA-COMP:10207"/>
        <dbReference type="Rhea" id="RHEA-COMP:10208"/>
        <dbReference type="ChEBI" id="CHEBI:15377"/>
        <dbReference type="ChEBI" id="CHEBI:28938"/>
        <dbReference type="ChEBI" id="CHEBI:29973"/>
        <dbReference type="ChEBI" id="CHEBI:30011"/>
        <dbReference type="EC" id="3.5.1.44"/>
    </reaction>
</comment>
<evidence type="ECO:0000256" key="3">
    <source>
        <dbReference type="HAMAP-Rule" id="MF_01440"/>
    </source>
</evidence>
<evidence type="ECO:0000256" key="2">
    <source>
        <dbReference type="ARBA" id="ARBA00022801"/>
    </source>
</evidence>
<name>A0ABY0C2A3_9GAMM</name>
<dbReference type="EC" id="3.5.1.44" evidence="3"/>
<sequence length="167" mass="18609">MSVIVMVPREVYLQPGELWQGQGQTRVKTLLGSCVAITLWHAATQRGAICHYLLASGQSKLKQNPGYFMGGAMSFFHDTIKKWGVKPDAVEVKVFGGGNMFHDLVYRQSGMDVAARNVEEGLNSLRQQGFKVSKQDVGGVRYRTLHFDVWTGDVWVRYGPYPGSRVA</sequence>
<dbReference type="HAMAP" id="MF_01440">
    <property type="entry name" value="CheD"/>
    <property type="match status" value="1"/>
</dbReference>
<dbReference type="Gene3D" id="3.30.1330.200">
    <property type="match status" value="1"/>
</dbReference>
<comment type="function">
    <text evidence="3">Probably deamidates glutamine residues to glutamate on methyl-accepting chemotaxis receptors (MCPs), playing an important role in chemotaxis.</text>
</comment>
<keyword evidence="1 3" id="KW-0145">Chemotaxis</keyword>
<keyword evidence="5" id="KW-1185">Reference proteome</keyword>
<dbReference type="InterPro" id="IPR038592">
    <property type="entry name" value="CheD-like_sf"/>
</dbReference>
<reference evidence="4 5" key="1">
    <citation type="journal article" date="2018" name="Front. Microbiol.">
        <title>Genome-Based Analysis Reveals the Taxonomy and Diversity of the Family Idiomarinaceae.</title>
        <authorList>
            <person name="Liu Y."/>
            <person name="Lai Q."/>
            <person name="Shao Z."/>
        </authorList>
    </citation>
    <scope>NUCLEOTIDE SEQUENCE [LARGE SCALE GENOMIC DNA]</scope>
    <source>
        <strain evidence="4 5">GBSy1</strain>
    </source>
</reference>
<comment type="caution">
    <text evidence="4">The sequence shown here is derived from an EMBL/GenBank/DDBJ whole genome shotgun (WGS) entry which is preliminary data.</text>
</comment>
<dbReference type="Pfam" id="PF03975">
    <property type="entry name" value="CheD"/>
    <property type="match status" value="1"/>
</dbReference>
<dbReference type="SUPFAM" id="SSF64438">
    <property type="entry name" value="CNF1/YfiH-like putative cysteine hydrolases"/>
    <property type="match status" value="1"/>
</dbReference>
<dbReference type="RefSeq" id="WP_126788108.1">
    <property type="nucleotide sequence ID" value="NZ_PIPN01000001.1"/>
</dbReference>
<accession>A0ABY0C2A3</accession>
<gene>
    <name evidence="3" type="primary">cheD</name>
    <name evidence="4" type="ORF">CWE12_02615</name>
</gene>
<evidence type="ECO:0000256" key="1">
    <source>
        <dbReference type="ARBA" id="ARBA00022500"/>
    </source>
</evidence>
<dbReference type="PANTHER" id="PTHR35147:SF3">
    <property type="entry name" value="CHEMORECEPTOR GLUTAMINE DEAMIDASE CHED 1-RELATED"/>
    <property type="match status" value="1"/>
</dbReference>
<comment type="similarity">
    <text evidence="3">Belongs to the CheD family.</text>
</comment>
<evidence type="ECO:0000313" key="5">
    <source>
        <dbReference type="Proteomes" id="UP000287410"/>
    </source>
</evidence>
<dbReference type="InterPro" id="IPR005659">
    <property type="entry name" value="Chemorcpt_Glu_NH3ase_CheD"/>
</dbReference>
<proteinExistence type="inferred from homology"/>
<dbReference type="InterPro" id="IPR011324">
    <property type="entry name" value="Cytotoxic_necrot_fac-like_cat"/>
</dbReference>